<protein>
    <submittedName>
        <fullName evidence="3">Uncharacterized protein</fullName>
    </submittedName>
</protein>
<accession>A0A1D2MQS9</accession>
<evidence type="ECO:0000313" key="3">
    <source>
        <dbReference type="EMBL" id="ODM95221.1"/>
    </source>
</evidence>
<evidence type="ECO:0000256" key="2">
    <source>
        <dbReference type="SAM" id="Phobius"/>
    </source>
</evidence>
<dbReference type="Proteomes" id="UP000094527">
    <property type="component" value="Unassembled WGS sequence"/>
</dbReference>
<proteinExistence type="predicted"/>
<reference evidence="3 4" key="1">
    <citation type="journal article" date="2016" name="Genome Biol. Evol.">
        <title>Gene Family Evolution Reflects Adaptation to Soil Environmental Stressors in the Genome of the Collembolan Orchesella cincta.</title>
        <authorList>
            <person name="Faddeeva-Vakhrusheva A."/>
            <person name="Derks M.F."/>
            <person name="Anvar S.Y."/>
            <person name="Agamennone V."/>
            <person name="Suring W."/>
            <person name="Smit S."/>
            <person name="van Straalen N.M."/>
            <person name="Roelofs D."/>
        </authorList>
    </citation>
    <scope>NUCLEOTIDE SEQUENCE [LARGE SCALE GENOMIC DNA]</scope>
    <source>
        <tissue evidence="3">Mixed pool</tissue>
    </source>
</reference>
<keyword evidence="4" id="KW-1185">Reference proteome</keyword>
<sequence length="208" mass="23094">MDRYNCNIRRNKGIQIKKFFAQVKCCTCTVYLFFTMSSKLCKLLSCLRAPIPVLMVIGSSFITLTNGYDCDQFCNKDCKDYSQTFGDCLSANLHCDCSSPTNISKLVLLAVVLLFCTTMCCGVCFQICRNRRRGATLNRCFDILAEPAVVIDETNNSGGDVTNETSNGFVTASPIPQKPSVSPPPEEYLQPPPYNECKIASNLPPQEF</sequence>
<feature type="region of interest" description="Disordered" evidence="1">
    <location>
        <begin position="155"/>
        <end position="208"/>
    </location>
</feature>
<name>A0A1D2MQS9_ORCCI</name>
<keyword evidence="2" id="KW-1133">Transmembrane helix</keyword>
<evidence type="ECO:0000313" key="4">
    <source>
        <dbReference type="Proteomes" id="UP000094527"/>
    </source>
</evidence>
<comment type="caution">
    <text evidence="3">The sequence shown here is derived from an EMBL/GenBank/DDBJ whole genome shotgun (WGS) entry which is preliminary data.</text>
</comment>
<organism evidence="3 4">
    <name type="scientific">Orchesella cincta</name>
    <name type="common">Springtail</name>
    <name type="synonym">Podura cincta</name>
    <dbReference type="NCBI Taxonomy" id="48709"/>
    <lineage>
        <taxon>Eukaryota</taxon>
        <taxon>Metazoa</taxon>
        <taxon>Ecdysozoa</taxon>
        <taxon>Arthropoda</taxon>
        <taxon>Hexapoda</taxon>
        <taxon>Collembola</taxon>
        <taxon>Entomobryomorpha</taxon>
        <taxon>Entomobryoidea</taxon>
        <taxon>Orchesellidae</taxon>
        <taxon>Orchesellinae</taxon>
        <taxon>Orchesella</taxon>
    </lineage>
</organism>
<dbReference type="AlphaFoldDB" id="A0A1D2MQS9"/>
<feature type="compositionally biased region" description="Pro residues" evidence="1">
    <location>
        <begin position="181"/>
        <end position="194"/>
    </location>
</feature>
<gene>
    <name evidence="3" type="ORF">Ocin01_11452</name>
</gene>
<evidence type="ECO:0000256" key="1">
    <source>
        <dbReference type="SAM" id="MobiDB-lite"/>
    </source>
</evidence>
<keyword evidence="2" id="KW-0472">Membrane</keyword>
<dbReference type="EMBL" id="LJIJ01000695">
    <property type="protein sequence ID" value="ODM95221.1"/>
    <property type="molecule type" value="Genomic_DNA"/>
</dbReference>
<feature type="transmembrane region" description="Helical" evidence="2">
    <location>
        <begin position="106"/>
        <end position="128"/>
    </location>
</feature>
<keyword evidence="2" id="KW-0812">Transmembrane</keyword>
<feature type="compositionally biased region" description="Polar residues" evidence="1">
    <location>
        <begin position="155"/>
        <end position="170"/>
    </location>
</feature>